<name>F8A0J5_CELGA</name>
<organism evidence="1 2">
    <name type="scientific">Cellulomonas gilvus (strain ATCC 13127 / NRRL B-14078)</name>
    <name type="common">Cellvibrio gilvus</name>
    <dbReference type="NCBI Taxonomy" id="593907"/>
    <lineage>
        <taxon>Bacteria</taxon>
        <taxon>Bacillati</taxon>
        <taxon>Actinomycetota</taxon>
        <taxon>Actinomycetes</taxon>
        <taxon>Micrococcales</taxon>
        <taxon>Cellulomonadaceae</taxon>
        <taxon>Cellulomonas</taxon>
    </lineage>
</organism>
<gene>
    <name evidence="1" type="ordered locus">Celgi_2180</name>
</gene>
<protein>
    <submittedName>
        <fullName evidence="1">Uncharacterized protein</fullName>
    </submittedName>
</protein>
<keyword evidence="2" id="KW-1185">Reference proteome</keyword>
<dbReference type="KEGG" id="cga:Celgi_2180"/>
<dbReference type="EMBL" id="CP002665">
    <property type="protein sequence ID" value="AEI12680.1"/>
    <property type="molecule type" value="Genomic_DNA"/>
</dbReference>
<reference evidence="2" key="1">
    <citation type="submission" date="2011-04" db="EMBL/GenBank/DDBJ databases">
        <title>Complete sequence of Cellvibrio gilvus ATCC 13127.</title>
        <authorList>
            <person name="Lucas S."/>
            <person name="Han J."/>
            <person name="Lapidus A."/>
            <person name="Cheng J.-F."/>
            <person name="Goodwin L."/>
            <person name="Pitluck S."/>
            <person name="Peters L."/>
            <person name="Munk A."/>
            <person name="Detter J.C."/>
            <person name="Han C."/>
            <person name="Tapia R."/>
            <person name="Land M."/>
            <person name="Hauser L."/>
            <person name="Kyrpides N."/>
            <person name="Ivanova N."/>
            <person name="Ovchinnikova G."/>
            <person name="Pagani I."/>
            <person name="Mead D."/>
            <person name="Brumm P."/>
            <person name="Woyke T."/>
        </authorList>
    </citation>
    <scope>NUCLEOTIDE SEQUENCE [LARGE SCALE GENOMIC DNA]</scope>
    <source>
        <strain evidence="2">ATCC 13127 / NRRL B-14078</strain>
    </source>
</reference>
<dbReference type="STRING" id="593907.Celgi_2180"/>
<evidence type="ECO:0000313" key="2">
    <source>
        <dbReference type="Proteomes" id="UP000000485"/>
    </source>
</evidence>
<dbReference type="HOGENOM" id="CLU_1132008_0_0_11"/>
<dbReference type="RefSeq" id="WP_013884198.1">
    <property type="nucleotide sequence ID" value="NC_015671.1"/>
</dbReference>
<dbReference type="Proteomes" id="UP000000485">
    <property type="component" value="Chromosome"/>
</dbReference>
<sequence length="245" mass="26942">MDADELTASVEQWIHDGELDEARARLSAMLQDTGSLLTSSTSRIARSRNSSGYFLGAAMTLILRGLRASMEAGAVHSAPASRRPELEAARRPSFILRVTVSGACTAPWCWSQDLVHDPVMSPDEFPPITVVDVDDERSARWSGMREVTPLLSRHPEREWRFFFTEAARRSPVFKWLDAGFVRCGPAEVPGVEAGLRACAAEANEKFVEFLTRAAVNQPDEVAQLLELMAIAAASGEGRVRLVSWV</sequence>
<proteinExistence type="predicted"/>
<dbReference type="AlphaFoldDB" id="F8A0J5"/>
<evidence type="ECO:0000313" key="1">
    <source>
        <dbReference type="EMBL" id="AEI12680.1"/>
    </source>
</evidence>
<accession>F8A0J5</accession>